<evidence type="ECO:0000313" key="9">
    <source>
        <dbReference type="Proteomes" id="UP001065174"/>
    </source>
</evidence>
<proteinExistence type="inferred from homology"/>
<dbReference type="PANTHER" id="PTHR11138">
    <property type="entry name" value="METHIONYL-TRNA FORMYLTRANSFERASE"/>
    <property type="match status" value="1"/>
</dbReference>
<keyword evidence="3 5" id="KW-0808">Transferase</keyword>
<dbReference type="CDD" id="cd08704">
    <property type="entry name" value="Met_tRNA_FMT_C"/>
    <property type="match status" value="1"/>
</dbReference>
<dbReference type="SUPFAM" id="SSF50486">
    <property type="entry name" value="FMT C-terminal domain-like"/>
    <property type="match status" value="1"/>
</dbReference>
<comment type="catalytic activity">
    <reaction evidence="5">
        <text>L-methionyl-tRNA(fMet) + (6R)-10-formyltetrahydrofolate = N-formyl-L-methionyl-tRNA(fMet) + (6S)-5,6,7,8-tetrahydrofolate + H(+)</text>
        <dbReference type="Rhea" id="RHEA:24380"/>
        <dbReference type="Rhea" id="RHEA-COMP:9952"/>
        <dbReference type="Rhea" id="RHEA-COMP:9953"/>
        <dbReference type="ChEBI" id="CHEBI:15378"/>
        <dbReference type="ChEBI" id="CHEBI:57453"/>
        <dbReference type="ChEBI" id="CHEBI:78530"/>
        <dbReference type="ChEBI" id="CHEBI:78844"/>
        <dbReference type="ChEBI" id="CHEBI:195366"/>
        <dbReference type="EC" id="2.1.2.9"/>
    </reaction>
</comment>
<dbReference type="Pfam" id="PF00551">
    <property type="entry name" value="Formyl_trans_N"/>
    <property type="match status" value="1"/>
</dbReference>
<evidence type="ECO:0000259" key="6">
    <source>
        <dbReference type="Pfam" id="PF00551"/>
    </source>
</evidence>
<reference evidence="8" key="1">
    <citation type="submission" date="2022-09" db="EMBL/GenBank/DDBJ databases">
        <title>Comparative genomics and taxonomic characterization of three novel marine species of genus Reichenbachiella exhibiting antioxidant and polysaccharide degradation activities.</title>
        <authorList>
            <person name="Muhammad N."/>
            <person name="Lee Y.-J."/>
            <person name="Ko J."/>
            <person name="Kim S.-G."/>
        </authorList>
    </citation>
    <scope>NUCLEOTIDE SEQUENCE</scope>
    <source>
        <strain evidence="8">BKB1-1</strain>
    </source>
</reference>
<feature type="domain" description="Formyl transferase N-terminal" evidence="6">
    <location>
        <begin position="1"/>
        <end position="177"/>
    </location>
</feature>
<evidence type="ECO:0000256" key="3">
    <source>
        <dbReference type="ARBA" id="ARBA00022679"/>
    </source>
</evidence>
<dbReference type="RefSeq" id="WP_262309615.1">
    <property type="nucleotide sequence ID" value="NZ_CP106679.1"/>
</dbReference>
<dbReference type="Pfam" id="PF02911">
    <property type="entry name" value="Formyl_trans_C"/>
    <property type="match status" value="1"/>
</dbReference>
<feature type="binding site" evidence="5">
    <location>
        <begin position="108"/>
        <end position="111"/>
    </location>
    <ligand>
        <name>(6S)-5,6,7,8-tetrahydrofolate</name>
        <dbReference type="ChEBI" id="CHEBI:57453"/>
    </ligand>
</feature>
<accession>A0ABY6CP79</accession>
<gene>
    <name evidence="5 8" type="primary">fmt</name>
    <name evidence="8" type="ORF">N6H18_17710</name>
</gene>
<dbReference type="InterPro" id="IPR002376">
    <property type="entry name" value="Formyl_transf_N"/>
</dbReference>
<dbReference type="EMBL" id="CP106679">
    <property type="protein sequence ID" value="UXP32179.1"/>
    <property type="molecule type" value="Genomic_DNA"/>
</dbReference>
<keyword evidence="9" id="KW-1185">Reference proteome</keyword>
<evidence type="ECO:0000313" key="8">
    <source>
        <dbReference type="EMBL" id="UXP32179.1"/>
    </source>
</evidence>
<feature type="domain" description="Formyl transferase C-terminal" evidence="7">
    <location>
        <begin position="203"/>
        <end position="303"/>
    </location>
</feature>
<organism evidence="8 9">
    <name type="scientific">Reichenbachiella agarivorans</name>
    <dbReference type="NCBI Taxonomy" id="2979464"/>
    <lineage>
        <taxon>Bacteria</taxon>
        <taxon>Pseudomonadati</taxon>
        <taxon>Bacteroidota</taxon>
        <taxon>Cytophagia</taxon>
        <taxon>Cytophagales</taxon>
        <taxon>Reichenbachiellaceae</taxon>
        <taxon>Reichenbachiella</taxon>
    </lineage>
</organism>
<dbReference type="SUPFAM" id="SSF53328">
    <property type="entry name" value="Formyltransferase"/>
    <property type="match status" value="1"/>
</dbReference>
<evidence type="ECO:0000256" key="4">
    <source>
        <dbReference type="ARBA" id="ARBA00022917"/>
    </source>
</evidence>
<protein>
    <recommendedName>
        <fullName evidence="2 5">Methionyl-tRNA formyltransferase</fullName>
        <ecNumber evidence="2 5">2.1.2.9</ecNumber>
    </recommendedName>
</protein>
<dbReference type="InterPro" id="IPR005793">
    <property type="entry name" value="Formyl_trans_C"/>
</dbReference>
<evidence type="ECO:0000256" key="2">
    <source>
        <dbReference type="ARBA" id="ARBA00012261"/>
    </source>
</evidence>
<dbReference type="HAMAP" id="MF_00182">
    <property type="entry name" value="Formyl_trans"/>
    <property type="match status" value="1"/>
</dbReference>
<dbReference type="InterPro" id="IPR041711">
    <property type="entry name" value="Met-tRNA-FMT_N"/>
</dbReference>
<dbReference type="PANTHER" id="PTHR11138:SF5">
    <property type="entry name" value="METHIONYL-TRNA FORMYLTRANSFERASE, MITOCHONDRIAL"/>
    <property type="match status" value="1"/>
</dbReference>
<dbReference type="Gene3D" id="3.40.50.12230">
    <property type="match status" value="1"/>
</dbReference>
<comment type="similarity">
    <text evidence="1 5">Belongs to the Fmt family.</text>
</comment>
<evidence type="ECO:0000259" key="7">
    <source>
        <dbReference type="Pfam" id="PF02911"/>
    </source>
</evidence>
<evidence type="ECO:0000256" key="1">
    <source>
        <dbReference type="ARBA" id="ARBA00010699"/>
    </source>
</evidence>
<dbReference type="InterPro" id="IPR044135">
    <property type="entry name" value="Met-tRNA-FMT_C"/>
</dbReference>
<dbReference type="InterPro" id="IPR011034">
    <property type="entry name" value="Formyl_transferase-like_C_sf"/>
</dbReference>
<sequence length="305" mass="34187">MKIVFMGTPEFAVPSLQILVENGFDVVGVITAPDKPKGRGKKLQGTPVKDYAESVGLSILQPTNLKSAEFIEELKSLRADLQIVVAFRMLPEQVWDMPPKGTFNLHASLLPQYRGAAPINWAIINGEKETGATTFFLQHEIDTGNVIDQIKEPIHDEDSVGELYERLMHNGAKLVLSTVQQIVKGEVVTKPQMESAELKAAPKIHKETCEINWNQPSEQIRNFVRGLSPYPAAWTQWNDKNFKIYKVAHSTDAIDQSLYPGQIQTDGKNRLSVKTSNGFLDILEIQMEGKKRMGIQDLLRGYNFV</sequence>
<dbReference type="InterPro" id="IPR036477">
    <property type="entry name" value="Formyl_transf_N_sf"/>
</dbReference>
<dbReference type="GO" id="GO:0004479">
    <property type="term" value="F:methionyl-tRNA formyltransferase activity"/>
    <property type="evidence" value="ECO:0007669"/>
    <property type="project" value="UniProtKB-EC"/>
</dbReference>
<dbReference type="EC" id="2.1.2.9" evidence="2 5"/>
<keyword evidence="4 5" id="KW-0648">Protein biosynthesis</keyword>
<dbReference type="InterPro" id="IPR005794">
    <property type="entry name" value="Fmt"/>
</dbReference>
<comment type="function">
    <text evidence="5">Attaches a formyl group to the free amino group of methionyl-tRNA(fMet). The formyl group appears to play a dual role in the initiator identity of N-formylmethionyl-tRNA by promoting its recognition by IF2 and preventing the misappropriation of this tRNA by the elongation apparatus.</text>
</comment>
<name>A0ABY6CP79_9BACT</name>
<dbReference type="NCBIfam" id="TIGR00460">
    <property type="entry name" value="fmt"/>
    <property type="match status" value="1"/>
</dbReference>
<dbReference type="Proteomes" id="UP001065174">
    <property type="component" value="Chromosome"/>
</dbReference>
<dbReference type="CDD" id="cd08646">
    <property type="entry name" value="FMT_core_Met-tRNA-FMT_N"/>
    <property type="match status" value="1"/>
</dbReference>
<evidence type="ECO:0000256" key="5">
    <source>
        <dbReference type="HAMAP-Rule" id="MF_00182"/>
    </source>
</evidence>